<dbReference type="PANTHER" id="PTHR42749">
    <property type="entry name" value="CELL SHAPE-DETERMINING PROTEIN MREB"/>
    <property type="match status" value="1"/>
</dbReference>
<keyword evidence="2 6" id="KW-0547">Nucleotide-binding</keyword>
<evidence type="ECO:0000313" key="8">
    <source>
        <dbReference type="EMBL" id="QTA85015.1"/>
    </source>
</evidence>
<comment type="function">
    <text evidence="6">Forms membrane-associated dynamic filaments that are essential for cell shape determination. Acts by regulating cell wall synthesis and cell elongation, and thus cell shape. A feedback loop between cell geometry and MreB localization may maintain elongated cell shape by targeting cell wall growth to regions of negative cell wall curvature.</text>
</comment>
<keyword evidence="9" id="KW-1185">Reference proteome</keyword>
<organism evidence="8 9">
    <name type="scientific">Desulfonema magnum</name>
    <dbReference type="NCBI Taxonomy" id="45655"/>
    <lineage>
        <taxon>Bacteria</taxon>
        <taxon>Pseudomonadati</taxon>
        <taxon>Thermodesulfobacteriota</taxon>
        <taxon>Desulfobacteria</taxon>
        <taxon>Desulfobacterales</taxon>
        <taxon>Desulfococcaceae</taxon>
        <taxon>Desulfonema</taxon>
    </lineage>
</organism>
<dbReference type="KEGG" id="dmm:dnm_010190"/>
<dbReference type="SUPFAM" id="SSF53067">
    <property type="entry name" value="Actin-like ATPase domain"/>
    <property type="match status" value="2"/>
</dbReference>
<evidence type="ECO:0000256" key="1">
    <source>
        <dbReference type="ARBA" id="ARBA00022490"/>
    </source>
</evidence>
<comment type="subcellular location">
    <subcellularLocation>
        <location evidence="6">Cytoplasm</location>
    </subcellularLocation>
    <text evidence="6">Membrane-associated.</text>
</comment>
<dbReference type="NCBIfam" id="NF010539">
    <property type="entry name" value="PRK13927.1"/>
    <property type="match status" value="1"/>
</dbReference>
<feature type="binding site" evidence="6">
    <location>
        <begin position="276"/>
        <end position="278"/>
    </location>
    <ligand>
        <name>ATP</name>
        <dbReference type="ChEBI" id="CHEBI:30616"/>
    </ligand>
</feature>
<proteinExistence type="inferred from homology"/>
<dbReference type="PRINTS" id="PR01652">
    <property type="entry name" value="SHAPEPROTEIN"/>
</dbReference>
<dbReference type="InterPro" id="IPR004753">
    <property type="entry name" value="MreB"/>
</dbReference>
<gene>
    <name evidence="8" type="primary">mreB1</name>
    <name evidence="6" type="synonym">mreB</name>
    <name evidence="8" type="ORF">dnm_010190</name>
</gene>
<dbReference type="Gene3D" id="3.30.420.40">
    <property type="match status" value="3"/>
</dbReference>
<evidence type="ECO:0000256" key="6">
    <source>
        <dbReference type="HAMAP-Rule" id="MF_02207"/>
    </source>
</evidence>
<comment type="similarity">
    <text evidence="5 6">Belongs to the FtsA/MreB family.</text>
</comment>
<reference evidence="8" key="1">
    <citation type="journal article" date="2021" name="Microb. Physiol.">
        <title>Proteogenomic Insights into the Physiology of Marine, Sulfate-Reducing, Filamentous Desulfonema limicola and Desulfonema magnum.</title>
        <authorList>
            <person name="Schnaars V."/>
            <person name="Wohlbrand L."/>
            <person name="Scheve S."/>
            <person name="Hinrichs C."/>
            <person name="Reinhardt R."/>
            <person name="Rabus R."/>
        </authorList>
    </citation>
    <scope>NUCLEOTIDE SEQUENCE</scope>
    <source>
        <strain evidence="8">4be13</strain>
    </source>
</reference>
<dbReference type="CDD" id="cd10225">
    <property type="entry name" value="ASKHA_NBD_MreB-like"/>
    <property type="match status" value="1"/>
</dbReference>
<dbReference type="SMART" id="SM00268">
    <property type="entry name" value="ACTIN"/>
    <property type="match status" value="1"/>
</dbReference>
<evidence type="ECO:0000256" key="5">
    <source>
        <dbReference type="ARBA" id="ARBA00023458"/>
    </source>
</evidence>
<comment type="subunit">
    <text evidence="6">Forms polymers.</text>
</comment>
<dbReference type="GO" id="GO:0005524">
    <property type="term" value="F:ATP binding"/>
    <property type="evidence" value="ECO:0007669"/>
    <property type="project" value="UniProtKB-KW"/>
</dbReference>
<keyword evidence="4 6" id="KW-0133">Cell shape</keyword>
<dbReference type="InterPro" id="IPR043129">
    <property type="entry name" value="ATPase_NBD"/>
</dbReference>
<dbReference type="Pfam" id="PF06723">
    <property type="entry name" value="MreB_Mbl"/>
    <property type="match status" value="1"/>
</dbReference>
<dbReference type="InterPro" id="IPR004000">
    <property type="entry name" value="Actin"/>
</dbReference>
<dbReference type="HAMAP" id="MF_02207">
    <property type="entry name" value="MreB"/>
    <property type="match status" value="1"/>
</dbReference>
<evidence type="ECO:0000313" key="9">
    <source>
        <dbReference type="Proteomes" id="UP000663722"/>
    </source>
</evidence>
<feature type="region of interest" description="Disordered" evidence="7">
    <location>
        <begin position="82"/>
        <end position="105"/>
    </location>
</feature>
<dbReference type="InterPro" id="IPR056546">
    <property type="entry name" value="MreB_MamK-like"/>
</dbReference>
<evidence type="ECO:0000256" key="4">
    <source>
        <dbReference type="ARBA" id="ARBA00022960"/>
    </source>
</evidence>
<feature type="binding site" evidence="6">
    <location>
        <begin position="324"/>
        <end position="327"/>
    </location>
    <ligand>
        <name>ATP</name>
        <dbReference type="ChEBI" id="CHEBI:30616"/>
    </ligand>
</feature>
<accession>A0A975BH98</accession>
<name>A0A975BH98_9BACT</name>
<protein>
    <recommendedName>
        <fullName evidence="6">Cell shape-determining protein MreB</fullName>
    </recommendedName>
</protein>
<dbReference type="PANTHER" id="PTHR42749:SF1">
    <property type="entry name" value="CELL SHAPE-DETERMINING PROTEIN MREB"/>
    <property type="match status" value="1"/>
</dbReference>
<dbReference type="NCBIfam" id="TIGR00904">
    <property type="entry name" value="mreB"/>
    <property type="match status" value="1"/>
</dbReference>
<evidence type="ECO:0000256" key="7">
    <source>
        <dbReference type="SAM" id="MobiDB-lite"/>
    </source>
</evidence>
<keyword evidence="1 6" id="KW-0963">Cytoplasm</keyword>
<feature type="compositionally biased region" description="Basic and acidic residues" evidence="7">
    <location>
        <begin position="85"/>
        <end position="99"/>
    </location>
</feature>
<dbReference type="Proteomes" id="UP000663722">
    <property type="component" value="Chromosome"/>
</dbReference>
<dbReference type="EMBL" id="CP061800">
    <property type="protein sequence ID" value="QTA85015.1"/>
    <property type="molecule type" value="Genomic_DNA"/>
</dbReference>
<dbReference type="GO" id="GO:0000902">
    <property type="term" value="P:cell morphogenesis"/>
    <property type="evidence" value="ECO:0007669"/>
    <property type="project" value="InterPro"/>
</dbReference>
<evidence type="ECO:0000256" key="2">
    <source>
        <dbReference type="ARBA" id="ARBA00022741"/>
    </source>
</evidence>
<keyword evidence="3 6" id="KW-0067">ATP-binding</keyword>
<dbReference type="GO" id="GO:0005737">
    <property type="term" value="C:cytoplasm"/>
    <property type="evidence" value="ECO:0007669"/>
    <property type="project" value="UniProtKB-SubCell"/>
</dbReference>
<comment type="caution">
    <text evidence="6">Lacks conserved residue(s) required for the propagation of feature annotation.</text>
</comment>
<evidence type="ECO:0000256" key="3">
    <source>
        <dbReference type="ARBA" id="ARBA00022840"/>
    </source>
</evidence>
<dbReference type="AlphaFoldDB" id="A0A975BH98"/>
<dbReference type="GO" id="GO:0008360">
    <property type="term" value="P:regulation of cell shape"/>
    <property type="evidence" value="ECO:0007669"/>
    <property type="project" value="UniProtKB-UniRule"/>
</dbReference>
<sequence length="454" mass="49484">MLLSGKILFTLPFLKYQRKDPEVYMLTKKQEARNEVCKNDELSVTDDLAPPHIQPIEIISYKDYKTRKVSTEVPQDNLINPLTHSAKENKGIRPQKDPVTKPVTKPPSHGIINCFLNIFSKDLAIDLGTANTVVYMKQKGIVLNEPSVVALHKNGREKQEVLAVGMDAKKMLGKVPPNISAIRPLRDGVITNFEVAGLMLKHFIKKVREGLALSKPRIVIAIPSGLTSVEKRAVKEAAEQAGAREVFLIQEPMAAAVGAKLLVTEPRCNMVIDIGGGTTEVAVISLAGIVSGRSLRIAGDEMDSAIIHYIKKKYNFIIGMATAERLKITIGNACPDIDKPETMEIKGRDLVSGKPNILTITSEEVREAISDQINAIAEAVRGVLEKTPPELAADIIDRGIVLTGGVALLKNLDKYINEITRLPVRTDASPLLTVAIGSGKILDSKNILKLVAVK</sequence>
<feature type="binding site" evidence="6">
    <location>
        <begin position="129"/>
        <end position="131"/>
    </location>
    <ligand>
        <name>ATP</name>
        <dbReference type="ChEBI" id="CHEBI:30616"/>
    </ligand>
</feature>